<dbReference type="SUPFAM" id="SSF46785">
    <property type="entry name" value="Winged helix' DNA-binding domain"/>
    <property type="match status" value="1"/>
</dbReference>
<dbReference type="Gene3D" id="1.10.10.10">
    <property type="entry name" value="Winged helix-like DNA-binding domain superfamily/Winged helix DNA-binding domain"/>
    <property type="match status" value="1"/>
</dbReference>
<protein>
    <submittedName>
        <fullName evidence="5">MarR family transcriptional regulator</fullName>
    </submittedName>
</protein>
<feature type="domain" description="HTH marR-type" evidence="4">
    <location>
        <begin position="1"/>
        <end position="137"/>
    </location>
</feature>
<proteinExistence type="predicted"/>
<keyword evidence="3" id="KW-0804">Transcription</keyword>
<keyword evidence="6" id="KW-1185">Reference proteome</keyword>
<dbReference type="Pfam" id="PF01047">
    <property type="entry name" value="MarR"/>
    <property type="match status" value="1"/>
</dbReference>
<evidence type="ECO:0000259" key="4">
    <source>
        <dbReference type="PROSITE" id="PS50995"/>
    </source>
</evidence>
<gene>
    <name evidence="5" type="ORF">RWE15_13010</name>
</gene>
<evidence type="ECO:0000313" key="5">
    <source>
        <dbReference type="EMBL" id="MDY0395168.1"/>
    </source>
</evidence>
<dbReference type="SMART" id="SM00347">
    <property type="entry name" value="HTH_MARR"/>
    <property type="match status" value="1"/>
</dbReference>
<dbReference type="PANTHER" id="PTHR42756:SF1">
    <property type="entry name" value="TRANSCRIPTIONAL REPRESSOR OF EMRAB OPERON"/>
    <property type="match status" value="1"/>
</dbReference>
<dbReference type="PROSITE" id="PS50995">
    <property type="entry name" value="HTH_MARR_2"/>
    <property type="match status" value="1"/>
</dbReference>
<dbReference type="Proteomes" id="UP001281447">
    <property type="component" value="Unassembled WGS sequence"/>
</dbReference>
<evidence type="ECO:0000313" key="6">
    <source>
        <dbReference type="Proteomes" id="UP001281447"/>
    </source>
</evidence>
<dbReference type="InterPro" id="IPR000835">
    <property type="entry name" value="HTH_MarR-typ"/>
</dbReference>
<dbReference type="InterPro" id="IPR036390">
    <property type="entry name" value="WH_DNA-bd_sf"/>
</dbReference>
<sequence>MKNSDFLELEKAIRKIMHIGSNEWKRHVSLEFTRTEALVLYKLNKMGPQRASQLASSLFVTTGGLTGITDKLVNKGYIDRKRDDQDRRVVYLSLTDKGKKALHVMYTSRQDFIGLLFDGISDKELEQLLQIIKKDANQSGIRTRK</sequence>
<dbReference type="PANTHER" id="PTHR42756">
    <property type="entry name" value="TRANSCRIPTIONAL REGULATOR, MARR"/>
    <property type="match status" value="1"/>
</dbReference>
<dbReference type="EMBL" id="JAWDIP010000003">
    <property type="protein sequence ID" value="MDY0395168.1"/>
    <property type="molecule type" value="Genomic_DNA"/>
</dbReference>
<evidence type="ECO:0000256" key="3">
    <source>
        <dbReference type="ARBA" id="ARBA00023163"/>
    </source>
</evidence>
<dbReference type="InterPro" id="IPR036388">
    <property type="entry name" value="WH-like_DNA-bd_sf"/>
</dbReference>
<reference evidence="5 6" key="1">
    <citation type="submission" date="2023-10" db="EMBL/GenBank/DDBJ databases">
        <title>Virgibacillus halophilus 5B73C genome.</title>
        <authorList>
            <person name="Miliotis G."/>
            <person name="Sengupta P."/>
            <person name="Hameed A."/>
            <person name="Chuvochina M."/>
            <person name="Mcdonagh F."/>
            <person name="Simpson A.C."/>
            <person name="Singh N.K."/>
            <person name="Rekha P.D."/>
            <person name="Raman K."/>
            <person name="Hugenholtz P."/>
            <person name="Venkateswaran K."/>
        </authorList>
    </citation>
    <scope>NUCLEOTIDE SEQUENCE [LARGE SCALE GENOMIC DNA]</scope>
    <source>
        <strain evidence="5 6">5B73C</strain>
    </source>
</reference>
<evidence type="ECO:0000256" key="1">
    <source>
        <dbReference type="ARBA" id="ARBA00023015"/>
    </source>
</evidence>
<name>A0ABU5C772_9BACI</name>
<keyword evidence="1" id="KW-0805">Transcription regulation</keyword>
<dbReference type="PRINTS" id="PR00598">
    <property type="entry name" value="HTHMARR"/>
</dbReference>
<keyword evidence="2" id="KW-0238">DNA-binding</keyword>
<evidence type="ECO:0000256" key="2">
    <source>
        <dbReference type="ARBA" id="ARBA00023125"/>
    </source>
</evidence>
<organism evidence="5 6">
    <name type="scientific">Tigheibacillus halophilus</name>
    <dbReference type="NCBI Taxonomy" id="361280"/>
    <lineage>
        <taxon>Bacteria</taxon>
        <taxon>Bacillati</taxon>
        <taxon>Bacillota</taxon>
        <taxon>Bacilli</taxon>
        <taxon>Bacillales</taxon>
        <taxon>Bacillaceae</taxon>
        <taxon>Tigheibacillus</taxon>
    </lineage>
</organism>
<accession>A0ABU5C772</accession>
<comment type="caution">
    <text evidence="5">The sequence shown here is derived from an EMBL/GenBank/DDBJ whole genome shotgun (WGS) entry which is preliminary data.</text>
</comment>